<dbReference type="InterPro" id="IPR037219">
    <property type="entry name" value="Peptidase_M41-like"/>
</dbReference>
<keyword evidence="4" id="KW-1185">Reference proteome</keyword>
<dbReference type="GO" id="GO:0030163">
    <property type="term" value="P:protein catabolic process"/>
    <property type="evidence" value="ECO:0007669"/>
    <property type="project" value="TreeGrafter"/>
</dbReference>
<dbReference type="Proteomes" id="UP000029492">
    <property type="component" value="Chromosome"/>
</dbReference>
<dbReference type="InterPro" id="IPR003593">
    <property type="entry name" value="AAA+_ATPase"/>
</dbReference>
<dbReference type="GO" id="GO:0004222">
    <property type="term" value="F:metalloendopeptidase activity"/>
    <property type="evidence" value="ECO:0007669"/>
    <property type="project" value="InterPro"/>
</dbReference>
<dbReference type="GO" id="GO:0016887">
    <property type="term" value="F:ATP hydrolysis activity"/>
    <property type="evidence" value="ECO:0007669"/>
    <property type="project" value="InterPro"/>
</dbReference>
<evidence type="ECO:0000313" key="4">
    <source>
        <dbReference type="Proteomes" id="UP000029492"/>
    </source>
</evidence>
<dbReference type="HOGENOM" id="CLU_000688_20_1_5"/>
<gene>
    <name evidence="3" type="ORF">MOC_5368</name>
</gene>
<dbReference type="Pfam" id="PF01434">
    <property type="entry name" value="Peptidase_M41"/>
    <property type="match status" value="1"/>
</dbReference>
<dbReference type="eggNOG" id="COG0465">
    <property type="taxonomic scope" value="Bacteria"/>
</dbReference>
<evidence type="ECO:0000256" key="1">
    <source>
        <dbReference type="RuleBase" id="RU003651"/>
    </source>
</evidence>
<dbReference type="GO" id="GO:0006508">
    <property type="term" value="P:proteolysis"/>
    <property type="evidence" value="ECO:0007669"/>
    <property type="project" value="InterPro"/>
</dbReference>
<reference evidence="3 4" key="1">
    <citation type="journal article" date="2014" name="PLoS ONE">
        <title>Genome Information of Methylobacterium oryzae, a Plant-Probiotic Methylotroph in the Phyllosphere.</title>
        <authorList>
            <person name="Kwak M.J."/>
            <person name="Jeong H."/>
            <person name="Madhaiyan M."/>
            <person name="Lee Y."/>
            <person name="Sa T.M."/>
            <person name="Oh T.K."/>
            <person name="Kim J.F."/>
        </authorList>
    </citation>
    <scope>NUCLEOTIDE SEQUENCE [LARGE SCALE GENOMIC DNA]</scope>
    <source>
        <strain evidence="3 4">CBMB20</strain>
    </source>
</reference>
<dbReference type="InterPro" id="IPR003960">
    <property type="entry name" value="ATPase_AAA_CS"/>
</dbReference>
<dbReference type="CDD" id="cd19481">
    <property type="entry name" value="RecA-like_protease"/>
    <property type="match status" value="1"/>
</dbReference>
<dbReference type="Gene3D" id="1.20.58.760">
    <property type="entry name" value="Peptidase M41"/>
    <property type="match status" value="1"/>
</dbReference>
<keyword evidence="1" id="KW-0547">Nucleotide-binding</keyword>
<dbReference type="SUPFAM" id="SSF52540">
    <property type="entry name" value="P-loop containing nucleoside triphosphate hydrolases"/>
    <property type="match status" value="1"/>
</dbReference>
<protein>
    <submittedName>
        <fullName evidence="3">AAA ATPase central domain-containing protein</fullName>
    </submittedName>
</protein>
<accession>A0A089P4Z5</accession>
<dbReference type="STRING" id="693986.MOC_5368"/>
<keyword evidence="1" id="KW-0067">ATP-binding</keyword>
<dbReference type="InterPro" id="IPR027417">
    <property type="entry name" value="P-loop_NTPase"/>
</dbReference>
<dbReference type="AlphaFoldDB" id="A0A089P4Z5"/>
<dbReference type="SUPFAM" id="SSF140990">
    <property type="entry name" value="FtsH protease domain-like"/>
    <property type="match status" value="1"/>
</dbReference>
<dbReference type="GO" id="GO:0005524">
    <property type="term" value="F:ATP binding"/>
    <property type="evidence" value="ECO:0007669"/>
    <property type="project" value="UniProtKB-KW"/>
</dbReference>
<dbReference type="PROSITE" id="PS00674">
    <property type="entry name" value="AAA"/>
    <property type="match status" value="1"/>
</dbReference>
<dbReference type="PANTHER" id="PTHR23076:SF97">
    <property type="entry name" value="ATP-DEPENDENT ZINC METALLOPROTEASE YME1L1"/>
    <property type="match status" value="1"/>
</dbReference>
<comment type="similarity">
    <text evidence="1">Belongs to the AAA ATPase family.</text>
</comment>
<dbReference type="InterPro" id="IPR003959">
    <property type="entry name" value="ATPase_AAA_core"/>
</dbReference>
<dbReference type="KEGG" id="mor:MOC_5368"/>
<dbReference type="GO" id="GO:0005886">
    <property type="term" value="C:plasma membrane"/>
    <property type="evidence" value="ECO:0007669"/>
    <property type="project" value="TreeGrafter"/>
</dbReference>
<sequence length="652" mass="69880">MVRHLLARLAERRSDEAACLDRSRIPEKFGPEVIGATILLGYCLASRDELRERIETSAPVVIVEVPHADWIEPMAIAIGAVFGSDPRRGEEIRTDTAGSRGGPIVVEPGTRGRQYDSDGMSRTARALREHRALIGVTAGLSASLPSDLLRACEERLVVDAFDPEAVELLLDHVVGNVPNRRIAEDAAGAIEPADLRIAIHPARGAEGALNRLCAVLESRLRRSRSADAPRLQDLTGYGPALEWGLAAATDLSAYARNSISWSACEQAVLLAGKPGTGKSSFADALARQAGVPLVAGSLARWQAEGDAHLGSTLKAMRAFFEAARKAAPCIALIDELDSFGDRRKFAHREREYWTLVVNGLLECLDGAGGRAGVLLVGTTNDRDRIDPAILRSGRFDRCITIPLPSIVDLAAILRHHLGQDLPDEDLTDAARRAVGGTGADCAAWVRRARGRARRAARALSPADLLAEIDATDTLPTRADDFRAAVHESGHAVVAHALGFEVQSISLHRTTERGGLTGLRARDMYPTAGGLRDLLAVYLAGRAAEILVFGDPSNGSASDLAVATEICGRMHCSWGLEERIAVRPLEAASNDLETTIERDLRRASDVAASILLERRAGFDRLTDVLVVQRAVGRAEIEATLGIVPERQSASNAS</sequence>
<dbReference type="Gene3D" id="3.40.50.300">
    <property type="entry name" value="P-loop containing nucleotide triphosphate hydrolases"/>
    <property type="match status" value="1"/>
</dbReference>
<organism evidence="3 4">
    <name type="scientific">Methylobacterium oryzae CBMB20</name>
    <dbReference type="NCBI Taxonomy" id="693986"/>
    <lineage>
        <taxon>Bacteria</taxon>
        <taxon>Pseudomonadati</taxon>
        <taxon>Pseudomonadota</taxon>
        <taxon>Alphaproteobacteria</taxon>
        <taxon>Hyphomicrobiales</taxon>
        <taxon>Methylobacteriaceae</taxon>
        <taxon>Methylobacterium</taxon>
    </lineage>
</organism>
<evidence type="ECO:0000313" key="3">
    <source>
        <dbReference type="EMBL" id="AIQ93123.1"/>
    </source>
</evidence>
<dbReference type="PANTHER" id="PTHR23076">
    <property type="entry name" value="METALLOPROTEASE M41 FTSH"/>
    <property type="match status" value="1"/>
</dbReference>
<dbReference type="EMBL" id="CP003811">
    <property type="protein sequence ID" value="AIQ93123.1"/>
    <property type="molecule type" value="Genomic_DNA"/>
</dbReference>
<dbReference type="InterPro" id="IPR000642">
    <property type="entry name" value="Peptidase_M41"/>
</dbReference>
<evidence type="ECO:0000259" key="2">
    <source>
        <dbReference type="SMART" id="SM00382"/>
    </source>
</evidence>
<dbReference type="RefSeq" id="WP_052083711.1">
    <property type="nucleotide sequence ID" value="NZ_CP003811.1"/>
</dbReference>
<proteinExistence type="inferred from homology"/>
<feature type="domain" description="AAA+ ATPase" evidence="2">
    <location>
        <begin position="264"/>
        <end position="405"/>
    </location>
</feature>
<name>A0A089P4Z5_9HYPH</name>
<dbReference type="GO" id="GO:0004176">
    <property type="term" value="F:ATP-dependent peptidase activity"/>
    <property type="evidence" value="ECO:0007669"/>
    <property type="project" value="InterPro"/>
</dbReference>
<dbReference type="Pfam" id="PF00004">
    <property type="entry name" value="AAA"/>
    <property type="match status" value="1"/>
</dbReference>
<dbReference type="SMART" id="SM00382">
    <property type="entry name" value="AAA"/>
    <property type="match status" value="1"/>
</dbReference>